<dbReference type="InterPro" id="IPR021729">
    <property type="entry name" value="DUF3298"/>
</dbReference>
<sequence length="266" mass="30263">MRIQVITELPLSVINSFLSMTIRILCVFLILILSACSNELEFSTKEFKEKSTILCKENCTEIKLQIPFATSNSIAADSINKKVFGVVKELVYVNENPVAENDYEGLTKAFISSFESTRDEYPNSTFGWDAKIEGEVTYRSKAIINLEINHYTFTGGAHGFEGKQSLLFDPATGKKITNRSLFKDYDAFKKMVEKKFRIKYNIPLTGNINQTGGLFEDDTFQLPKNIFFTSDGLLLYYNQYEAAAYAEGPKELFLPYTTIHNYLLIK</sequence>
<evidence type="ECO:0000259" key="3">
    <source>
        <dbReference type="Pfam" id="PF13739"/>
    </source>
</evidence>
<dbReference type="Pfam" id="PF11738">
    <property type="entry name" value="DUF3298"/>
    <property type="match status" value="1"/>
</dbReference>
<evidence type="ECO:0008006" key="6">
    <source>
        <dbReference type="Google" id="ProtNLM"/>
    </source>
</evidence>
<evidence type="ECO:0000259" key="2">
    <source>
        <dbReference type="Pfam" id="PF11738"/>
    </source>
</evidence>
<proteinExistence type="predicted"/>
<name>A0A1I4VBM5_9FLAO</name>
<accession>A0A1I4VBM5</accession>
<dbReference type="Gene3D" id="3.90.640.20">
    <property type="entry name" value="Heat-shock cognate protein, ATPase"/>
    <property type="match status" value="1"/>
</dbReference>
<feature type="transmembrane region" description="Helical" evidence="1">
    <location>
        <begin position="12"/>
        <end position="35"/>
    </location>
</feature>
<dbReference type="Pfam" id="PF13739">
    <property type="entry name" value="PdaC"/>
    <property type="match status" value="1"/>
</dbReference>
<dbReference type="Gene3D" id="3.30.565.40">
    <property type="entry name" value="Fervidobacterium nodosum Rt17-B1 like"/>
    <property type="match status" value="1"/>
</dbReference>
<dbReference type="InterPro" id="IPR025303">
    <property type="entry name" value="PdaC"/>
</dbReference>
<feature type="domain" description="Deacetylase PdaC" evidence="3">
    <location>
        <begin position="55"/>
        <end position="160"/>
    </location>
</feature>
<keyword evidence="1" id="KW-0472">Membrane</keyword>
<protein>
    <recommendedName>
        <fullName evidence="6">DUF3298/DUF4163 domain-containing protein</fullName>
    </recommendedName>
</protein>
<feature type="domain" description="DUF3298" evidence="2">
    <location>
        <begin position="182"/>
        <end position="256"/>
    </location>
</feature>
<gene>
    <name evidence="4" type="ORF">SAMN05444143_104214</name>
</gene>
<dbReference type="eggNOG" id="ENOG502Z967">
    <property type="taxonomic scope" value="Bacteria"/>
</dbReference>
<keyword evidence="5" id="KW-1185">Reference proteome</keyword>
<dbReference type="EMBL" id="FOUT01000004">
    <property type="protein sequence ID" value="SFM98450.1"/>
    <property type="molecule type" value="Genomic_DNA"/>
</dbReference>
<dbReference type="RefSeq" id="WP_244530695.1">
    <property type="nucleotide sequence ID" value="NZ_CBCRUM010000003.1"/>
</dbReference>
<evidence type="ECO:0000313" key="5">
    <source>
        <dbReference type="Proteomes" id="UP000182961"/>
    </source>
</evidence>
<dbReference type="InterPro" id="IPR037126">
    <property type="entry name" value="PdaC/RsiV-like_sf"/>
</dbReference>
<keyword evidence="1" id="KW-1133">Transmembrane helix</keyword>
<evidence type="ECO:0000256" key="1">
    <source>
        <dbReference type="SAM" id="Phobius"/>
    </source>
</evidence>
<evidence type="ECO:0000313" key="4">
    <source>
        <dbReference type="EMBL" id="SFM98450.1"/>
    </source>
</evidence>
<dbReference type="Proteomes" id="UP000182961">
    <property type="component" value="Unassembled WGS sequence"/>
</dbReference>
<reference evidence="5" key="1">
    <citation type="submission" date="2016-10" db="EMBL/GenBank/DDBJ databases">
        <authorList>
            <person name="Varghese N."/>
            <person name="Submissions S."/>
        </authorList>
    </citation>
    <scope>NUCLEOTIDE SEQUENCE [LARGE SCALE GENOMIC DNA]</scope>
    <source>
        <strain evidence="5">DSM 4002</strain>
    </source>
</reference>
<keyword evidence="1" id="KW-0812">Transmembrane</keyword>
<organism evidence="4 5">
    <name type="scientific">Flavobacterium succinicans</name>
    <dbReference type="NCBI Taxonomy" id="29536"/>
    <lineage>
        <taxon>Bacteria</taxon>
        <taxon>Pseudomonadati</taxon>
        <taxon>Bacteroidota</taxon>
        <taxon>Flavobacteriia</taxon>
        <taxon>Flavobacteriales</taxon>
        <taxon>Flavobacteriaceae</taxon>
        <taxon>Flavobacterium</taxon>
    </lineage>
</organism>
<dbReference type="AlphaFoldDB" id="A0A1I4VBM5"/>